<accession>A0A7K4DJ09</accession>
<gene>
    <name evidence="1" type="ORF">HG719_00015</name>
</gene>
<comment type="caution">
    <text evidence="1">The sequence shown here is derived from an EMBL/GenBank/DDBJ whole genome shotgun (WGS) entry which is preliminary data.</text>
</comment>
<organism evidence="1 2">
    <name type="scientific">Methanobacterium subterraneum</name>
    <dbReference type="NCBI Taxonomy" id="59277"/>
    <lineage>
        <taxon>Archaea</taxon>
        <taxon>Methanobacteriati</taxon>
        <taxon>Methanobacteriota</taxon>
        <taxon>Methanomada group</taxon>
        <taxon>Methanobacteria</taxon>
        <taxon>Methanobacteriales</taxon>
        <taxon>Methanobacteriaceae</taxon>
        <taxon>Methanobacterium</taxon>
    </lineage>
</organism>
<evidence type="ECO:0000313" key="2">
    <source>
        <dbReference type="Proteomes" id="UP000591058"/>
    </source>
</evidence>
<dbReference type="AlphaFoldDB" id="A0A7K4DJ09"/>
<dbReference type="Proteomes" id="UP000591058">
    <property type="component" value="Unassembled WGS sequence"/>
</dbReference>
<evidence type="ECO:0000313" key="1">
    <source>
        <dbReference type="EMBL" id="NMO08219.1"/>
    </source>
</evidence>
<sequence length="46" mass="5362">MDTETKKLREELGITHVLNKEALRPEARGKTGAEIIRDLRNNLKRF</sequence>
<protein>
    <submittedName>
        <fullName evidence="1">Uncharacterized protein</fullName>
    </submittedName>
</protein>
<reference evidence="1 2" key="1">
    <citation type="submission" date="2020-04" db="EMBL/GenBank/DDBJ databases">
        <title>Draft genome of Methanobacterium subterraneum isolated from animal feces.</title>
        <authorList>
            <person name="Ouboter H.T."/>
            <person name="Berger S."/>
            <person name="Gungor E."/>
            <person name="Jetten M.S.M."/>
            <person name="Welte C.U."/>
        </authorList>
    </citation>
    <scope>NUCLEOTIDE SEQUENCE [LARGE SCALE GENOMIC DNA]</scope>
    <source>
        <strain evidence="1">HO_2020</strain>
    </source>
</reference>
<dbReference type="EMBL" id="JABBYL010000001">
    <property type="protein sequence ID" value="NMO08219.1"/>
    <property type="molecule type" value="Genomic_DNA"/>
</dbReference>
<name>A0A7K4DJ09_9EURY</name>
<proteinExistence type="predicted"/>